<keyword evidence="1" id="KW-0479">Metal-binding</keyword>
<evidence type="ECO:0000313" key="7">
    <source>
        <dbReference type="EMBL" id="CAL8072358.1"/>
    </source>
</evidence>
<evidence type="ECO:0000256" key="2">
    <source>
        <dbReference type="ARBA" id="ARBA00022771"/>
    </source>
</evidence>
<dbReference type="PANTHER" id="PTHR46600">
    <property type="entry name" value="THAP DOMAIN-CONTAINING"/>
    <property type="match status" value="1"/>
</dbReference>
<accession>A0ABP1PP02</accession>
<organism evidence="7 8">
    <name type="scientific">Orchesella dallaii</name>
    <dbReference type="NCBI Taxonomy" id="48710"/>
    <lineage>
        <taxon>Eukaryota</taxon>
        <taxon>Metazoa</taxon>
        <taxon>Ecdysozoa</taxon>
        <taxon>Arthropoda</taxon>
        <taxon>Hexapoda</taxon>
        <taxon>Collembola</taxon>
        <taxon>Entomobryomorpha</taxon>
        <taxon>Entomobryoidea</taxon>
        <taxon>Orchesellidae</taxon>
        <taxon>Orchesellinae</taxon>
        <taxon>Orchesella</taxon>
    </lineage>
</organism>
<reference evidence="7 8" key="1">
    <citation type="submission" date="2024-08" db="EMBL/GenBank/DDBJ databases">
        <authorList>
            <person name="Cucini C."/>
            <person name="Frati F."/>
        </authorList>
    </citation>
    <scope>NUCLEOTIDE SEQUENCE [LARGE SCALE GENOMIC DNA]</scope>
</reference>
<dbReference type="SUPFAM" id="SSF57716">
    <property type="entry name" value="Glucocorticoid receptor-like (DNA-binding domain)"/>
    <property type="match status" value="1"/>
</dbReference>
<gene>
    <name evidence="7" type="ORF">ODALV1_LOCUS2130</name>
</gene>
<dbReference type="PROSITE" id="PS50950">
    <property type="entry name" value="ZF_THAP"/>
    <property type="match status" value="1"/>
</dbReference>
<sequence>MHIYFRHQYNRLKLSCRVKMGKVCCVKSCPYNKTKEFRPVPDKDRPMLHRFPSNEVSRQIWISKCDFTGKYTNDTRICSLHFTSEDYEQKAKRLELMKHAVPTRELPIPGIYLNYNAAPLSITTTLYLLKSN</sequence>
<evidence type="ECO:0000313" key="8">
    <source>
        <dbReference type="Proteomes" id="UP001642540"/>
    </source>
</evidence>
<dbReference type="InterPro" id="IPR006612">
    <property type="entry name" value="THAP_Znf"/>
</dbReference>
<evidence type="ECO:0000259" key="6">
    <source>
        <dbReference type="PROSITE" id="PS50950"/>
    </source>
</evidence>
<evidence type="ECO:0000256" key="3">
    <source>
        <dbReference type="ARBA" id="ARBA00022833"/>
    </source>
</evidence>
<keyword evidence="2 5" id="KW-0863">Zinc-finger</keyword>
<evidence type="ECO:0000256" key="4">
    <source>
        <dbReference type="ARBA" id="ARBA00023125"/>
    </source>
</evidence>
<keyword evidence="4 5" id="KW-0238">DNA-binding</keyword>
<dbReference type="InterPro" id="IPR038441">
    <property type="entry name" value="THAP_Znf_sf"/>
</dbReference>
<evidence type="ECO:0000256" key="5">
    <source>
        <dbReference type="PROSITE-ProRule" id="PRU00309"/>
    </source>
</evidence>
<dbReference type="InterPro" id="IPR026516">
    <property type="entry name" value="THAP1/10"/>
</dbReference>
<dbReference type="PANTHER" id="PTHR46600:SF11">
    <property type="entry name" value="THAP DOMAIN-CONTAINING PROTEIN 10"/>
    <property type="match status" value="1"/>
</dbReference>
<name>A0ABP1PP02_9HEXA</name>
<dbReference type="SMART" id="SM00980">
    <property type="entry name" value="THAP"/>
    <property type="match status" value="1"/>
</dbReference>
<protein>
    <recommendedName>
        <fullName evidence="6">THAP-type domain-containing protein</fullName>
    </recommendedName>
</protein>
<feature type="domain" description="THAP-type" evidence="6">
    <location>
        <begin position="20"/>
        <end position="105"/>
    </location>
</feature>
<dbReference type="SMART" id="SM00692">
    <property type="entry name" value="DM3"/>
    <property type="match status" value="1"/>
</dbReference>
<dbReference type="Pfam" id="PF05485">
    <property type="entry name" value="THAP"/>
    <property type="match status" value="1"/>
</dbReference>
<dbReference type="Gene3D" id="6.20.210.20">
    <property type="entry name" value="THAP domain"/>
    <property type="match status" value="1"/>
</dbReference>
<keyword evidence="3" id="KW-0862">Zinc</keyword>
<comment type="caution">
    <text evidence="7">The sequence shown here is derived from an EMBL/GenBank/DDBJ whole genome shotgun (WGS) entry which is preliminary data.</text>
</comment>
<dbReference type="EMBL" id="CAXLJM020000007">
    <property type="protein sequence ID" value="CAL8072358.1"/>
    <property type="molecule type" value="Genomic_DNA"/>
</dbReference>
<evidence type="ECO:0000256" key="1">
    <source>
        <dbReference type="ARBA" id="ARBA00022723"/>
    </source>
</evidence>
<keyword evidence="8" id="KW-1185">Reference proteome</keyword>
<dbReference type="Proteomes" id="UP001642540">
    <property type="component" value="Unassembled WGS sequence"/>
</dbReference>
<proteinExistence type="predicted"/>